<proteinExistence type="predicted"/>
<feature type="transmembrane region" description="Helical" evidence="1">
    <location>
        <begin position="61"/>
        <end position="81"/>
    </location>
</feature>
<feature type="transmembrane region" description="Helical" evidence="1">
    <location>
        <begin position="9"/>
        <end position="33"/>
    </location>
</feature>
<protein>
    <submittedName>
        <fullName evidence="2">Uncharacterized protein</fullName>
    </submittedName>
</protein>
<keyword evidence="1" id="KW-1133">Transmembrane helix</keyword>
<keyword evidence="1" id="KW-0812">Transmembrane</keyword>
<sequence length="128" mass="14037">MSISTADKIFLCVGLIDFAGIFIIIGISLHLAYTKMDVMLNHLQNCPAVMIRAPFRNGGPWGNMFLLGAIMGVMTTPRLYLRDGGASAEDLKNFPAVLRRKLIVLQWTGWGLLLVMFGLVAAAELELV</sequence>
<dbReference type="AlphaFoldDB" id="A0A502HVL3"/>
<evidence type="ECO:0000313" key="3">
    <source>
        <dbReference type="Proteomes" id="UP000320914"/>
    </source>
</evidence>
<name>A0A502HVL3_9PSED</name>
<dbReference type="Proteomes" id="UP000320914">
    <property type="component" value="Unassembled WGS sequence"/>
</dbReference>
<reference evidence="2 3" key="1">
    <citation type="journal article" date="2019" name="Environ. Microbiol.">
        <title>Species interactions and distinct microbial communities in high Arctic permafrost affected cryosols are associated with the CH4 and CO2 gas fluxes.</title>
        <authorList>
            <person name="Altshuler I."/>
            <person name="Hamel J."/>
            <person name="Turney S."/>
            <person name="Magnuson E."/>
            <person name="Levesque R."/>
            <person name="Greer C."/>
            <person name="Whyte L.G."/>
        </authorList>
    </citation>
    <scope>NUCLEOTIDE SEQUENCE [LARGE SCALE GENOMIC DNA]</scope>
    <source>
        <strain evidence="2 3">OWC5</strain>
    </source>
</reference>
<feature type="transmembrane region" description="Helical" evidence="1">
    <location>
        <begin position="102"/>
        <end position="123"/>
    </location>
</feature>
<gene>
    <name evidence="2" type="ORF">EAH74_26515</name>
</gene>
<keyword evidence="1" id="KW-0472">Membrane</keyword>
<evidence type="ECO:0000256" key="1">
    <source>
        <dbReference type="SAM" id="Phobius"/>
    </source>
</evidence>
<comment type="caution">
    <text evidence="2">The sequence shown here is derived from an EMBL/GenBank/DDBJ whole genome shotgun (WGS) entry which is preliminary data.</text>
</comment>
<accession>A0A502HVL3</accession>
<organism evidence="2 3">
    <name type="scientific">Pseudomonas mandelii</name>
    <dbReference type="NCBI Taxonomy" id="75612"/>
    <lineage>
        <taxon>Bacteria</taxon>
        <taxon>Pseudomonadati</taxon>
        <taxon>Pseudomonadota</taxon>
        <taxon>Gammaproteobacteria</taxon>
        <taxon>Pseudomonadales</taxon>
        <taxon>Pseudomonadaceae</taxon>
        <taxon>Pseudomonas</taxon>
    </lineage>
</organism>
<evidence type="ECO:0000313" key="2">
    <source>
        <dbReference type="EMBL" id="TPG77873.1"/>
    </source>
</evidence>
<dbReference type="EMBL" id="RCZA01000013">
    <property type="protein sequence ID" value="TPG77873.1"/>
    <property type="molecule type" value="Genomic_DNA"/>
</dbReference>